<evidence type="ECO:0000256" key="2">
    <source>
        <dbReference type="ARBA" id="ARBA00006275"/>
    </source>
</evidence>
<evidence type="ECO:0000259" key="8">
    <source>
        <dbReference type="Pfam" id="PF14322"/>
    </source>
</evidence>
<comment type="similarity">
    <text evidence="2">Belongs to the SusD family.</text>
</comment>
<dbReference type="CDD" id="cd08977">
    <property type="entry name" value="SusD"/>
    <property type="match status" value="1"/>
</dbReference>
<dbReference type="SUPFAM" id="SSF48452">
    <property type="entry name" value="TPR-like"/>
    <property type="match status" value="1"/>
</dbReference>
<organism evidence="9 10">
    <name type="scientific">Sphingobacterium corticibacterium</name>
    <dbReference type="NCBI Taxonomy" id="2484746"/>
    <lineage>
        <taxon>Bacteria</taxon>
        <taxon>Pseudomonadati</taxon>
        <taxon>Bacteroidota</taxon>
        <taxon>Sphingobacteriia</taxon>
        <taxon>Sphingobacteriales</taxon>
        <taxon>Sphingobacteriaceae</taxon>
        <taxon>Sphingobacterium</taxon>
    </lineage>
</organism>
<accession>A0A4Q6XN46</accession>
<dbReference type="RefSeq" id="WP_130139792.1">
    <property type="nucleotide sequence ID" value="NZ_SGIT01000001.1"/>
</dbReference>
<dbReference type="InterPro" id="IPR012944">
    <property type="entry name" value="SusD_RagB_dom"/>
</dbReference>
<evidence type="ECO:0000256" key="6">
    <source>
        <dbReference type="SAM" id="MobiDB-lite"/>
    </source>
</evidence>
<dbReference type="Pfam" id="PF14322">
    <property type="entry name" value="SusD-like_3"/>
    <property type="match status" value="1"/>
</dbReference>
<gene>
    <name evidence="9" type="ORF">EWE74_01600</name>
</gene>
<evidence type="ECO:0000256" key="3">
    <source>
        <dbReference type="ARBA" id="ARBA00022729"/>
    </source>
</evidence>
<reference evidence="9 10" key="1">
    <citation type="submission" date="2019-02" db="EMBL/GenBank/DDBJ databases">
        <authorList>
            <person name="Li Y."/>
        </authorList>
    </citation>
    <scope>NUCLEOTIDE SEQUENCE [LARGE SCALE GENOMIC DNA]</scope>
    <source>
        <strain evidence="9 10">30C10-4-7</strain>
    </source>
</reference>
<protein>
    <submittedName>
        <fullName evidence="9">RagB/SusD family nutrient uptake outer membrane protein</fullName>
    </submittedName>
</protein>
<evidence type="ECO:0000313" key="9">
    <source>
        <dbReference type="EMBL" id="RZF61563.1"/>
    </source>
</evidence>
<evidence type="ECO:0000313" key="10">
    <source>
        <dbReference type="Proteomes" id="UP000292855"/>
    </source>
</evidence>
<comment type="subcellular location">
    <subcellularLocation>
        <location evidence="1">Cell outer membrane</location>
    </subcellularLocation>
</comment>
<evidence type="ECO:0000256" key="5">
    <source>
        <dbReference type="ARBA" id="ARBA00023237"/>
    </source>
</evidence>
<evidence type="ECO:0000259" key="7">
    <source>
        <dbReference type="Pfam" id="PF07980"/>
    </source>
</evidence>
<comment type="caution">
    <text evidence="9">The sequence shown here is derived from an EMBL/GenBank/DDBJ whole genome shotgun (WGS) entry which is preliminary data.</text>
</comment>
<feature type="domain" description="SusD-like N-terminal" evidence="8">
    <location>
        <begin position="34"/>
        <end position="220"/>
    </location>
</feature>
<keyword evidence="4" id="KW-0472">Membrane</keyword>
<dbReference type="Proteomes" id="UP000292855">
    <property type="component" value="Unassembled WGS sequence"/>
</dbReference>
<evidence type="ECO:0000256" key="4">
    <source>
        <dbReference type="ARBA" id="ARBA00023136"/>
    </source>
</evidence>
<keyword evidence="3" id="KW-0732">Signal</keyword>
<dbReference type="OrthoDB" id="5694214at2"/>
<sequence>MKKLFYIFLSICMLSACKVEVENPNSITLESFWNTELDAEYGVNAIYNMFYKPGTYARWMWFRFDLTSDEGFSQSPWAELREWTQFIYNNYNFSEGNGMTYAECYQAIFRANQALFHIPDIAFEDEEKKSRLLGQAYFLRGLYYYNLAVLWGSENKSVPIVLEPSTPGMQPNGNTETEIYQQAIDDLTEAQNLLPEAWTGQNKGRATKGAALALRAKCYMQIHQWQEAQSDLHWLVEGEGRSYYDLVSNYADNFTSATENNIESVFEIQYSDVNKAPAGDGPNSIDPNLGLHRGQFFAPPGIGWTDGELRPWLVTELKKERNLTNGFDIRLKYTAFYQGMENDFPDNNRIYSLTSNNALWQQGNWQGRVFFRKYSSTDRGFDDYYNPTNVRVIRFADVLLMYAECIAEGGGSLADAVLHVDRVRARANMPPLATNHFVATTDRARFLKRLQTERVLELASEGHRWADIKRWELLDTQEGIEELKQRDPDFNNFVIGRHRSLPIPSDEANNNPNVDQNPRY</sequence>
<dbReference type="InterPro" id="IPR033985">
    <property type="entry name" value="SusD-like_N"/>
</dbReference>
<feature type="domain" description="RagB/SusD" evidence="7">
    <location>
        <begin position="259"/>
        <end position="520"/>
    </location>
</feature>
<dbReference type="PROSITE" id="PS51257">
    <property type="entry name" value="PROKAR_LIPOPROTEIN"/>
    <property type="match status" value="1"/>
</dbReference>
<feature type="compositionally biased region" description="Polar residues" evidence="6">
    <location>
        <begin position="507"/>
        <end position="520"/>
    </location>
</feature>
<keyword evidence="5" id="KW-0998">Cell outer membrane</keyword>
<dbReference type="Gene3D" id="1.25.40.390">
    <property type="match status" value="1"/>
</dbReference>
<dbReference type="InterPro" id="IPR011990">
    <property type="entry name" value="TPR-like_helical_dom_sf"/>
</dbReference>
<dbReference type="Pfam" id="PF07980">
    <property type="entry name" value="SusD_RagB"/>
    <property type="match status" value="1"/>
</dbReference>
<dbReference type="EMBL" id="SGIT01000001">
    <property type="protein sequence ID" value="RZF61563.1"/>
    <property type="molecule type" value="Genomic_DNA"/>
</dbReference>
<evidence type="ECO:0000256" key="1">
    <source>
        <dbReference type="ARBA" id="ARBA00004442"/>
    </source>
</evidence>
<dbReference type="AlphaFoldDB" id="A0A4Q6XN46"/>
<keyword evidence="10" id="KW-1185">Reference proteome</keyword>
<dbReference type="GO" id="GO:0009279">
    <property type="term" value="C:cell outer membrane"/>
    <property type="evidence" value="ECO:0007669"/>
    <property type="project" value="UniProtKB-SubCell"/>
</dbReference>
<name>A0A4Q6XN46_9SPHI</name>
<feature type="region of interest" description="Disordered" evidence="6">
    <location>
        <begin position="501"/>
        <end position="520"/>
    </location>
</feature>
<proteinExistence type="inferred from homology"/>